<accession>A0A7C4UFR0</accession>
<comment type="caution">
    <text evidence="1">The sequence shown here is derived from an EMBL/GenBank/DDBJ whole genome shotgun (WGS) entry which is preliminary data.</text>
</comment>
<evidence type="ECO:0008006" key="2">
    <source>
        <dbReference type="Google" id="ProtNLM"/>
    </source>
</evidence>
<dbReference type="AlphaFoldDB" id="A0A7C4UFR0"/>
<gene>
    <name evidence="1" type="ORF">ENV67_03195</name>
</gene>
<reference evidence="1" key="1">
    <citation type="journal article" date="2020" name="mSystems">
        <title>Genome- and Community-Level Interaction Insights into Carbon Utilization and Element Cycling Functions of Hydrothermarchaeota in Hydrothermal Sediment.</title>
        <authorList>
            <person name="Zhou Z."/>
            <person name="Liu Y."/>
            <person name="Xu W."/>
            <person name="Pan J."/>
            <person name="Luo Z.H."/>
            <person name="Li M."/>
        </authorList>
    </citation>
    <scope>NUCLEOTIDE SEQUENCE [LARGE SCALE GENOMIC DNA]</scope>
    <source>
        <strain evidence="1">SpSt-780</strain>
    </source>
</reference>
<dbReference type="InterPro" id="IPR017853">
    <property type="entry name" value="GH"/>
</dbReference>
<organism evidence="1">
    <name type="scientific">candidate division WOR-3 bacterium</name>
    <dbReference type="NCBI Taxonomy" id="2052148"/>
    <lineage>
        <taxon>Bacteria</taxon>
        <taxon>Bacteria division WOR-3</taxon>
    </lineage>
</organism>
<protein>
    <recommendedName>
        <fullName evidence="2">Glycoside hydrolase family 42 N-terminal domain-containing protein</fullName>
    </recommendedName>
</protein>
<proteinExistence type="predicted"/>
<dbReference type="Gene3D" id="3.20.20.80">
    <property type="entry name" value="Glycosidases"/>
    <property type="match status" value="1"/>
</dbReference>
<dbReference type="SUPFAM" id="SSF51445">
    <property type="entry name" value="(Trans)glycosidases"/>
    <property type="match status" value="1"/>
</dbReference>
<name>A0A7C4UFR0_UNCW3</name>
<dbReference type="EMBL" id="DTHG01000037">
    <property type="protein sequence ID" value="HGW91530.1"/>
    <property type="molecule type" value="Genomic_DNA"/>
</dbReference>
<evidence type="ECO:0000313" key="1">
    <source>
        <dbReference type="EMBL" id="HGW91530.1"/>
    </source>
</evidence>
<sequence length="702" mass="83787">MTFFLFYAITNLPIKDEDFFPFLIPFSDTIYSPVSLKNLNHFPAGKYGFIKIKKNGHLCFEKDTTEIKFFGAQIFYNDPDSDNAKIIAGKFLKLGFNVWKWGAFELFWNKGINKQGWEIKIRRFDYLFYQMKMHGIYCYAQIDEYGIILPSLYFNEAKEYYKINDIDSFTGEKEIYSKGIQYIMEKSIFDAQKKYWYDFFNHFNPYTKLKYKDDPAIIIVELTNENFLIKQWEYFGLEIDRWPENYRKRFNQLWNNWLKKKYKTLEEIKTAWEENSKISVLNEEKYGEIKFYPLKMRDTTFSIRRRADMANFLFYLQNTYFERCEKYLRKIGVKALIIRGNDFQMNDFDKLTSSKSKFIDSHIYYAHPDIIGKKGRIKNTNPFKRRINIVSPVSYNSVLDCAVSVSEANWSYPSEHQYLFIPLFMSYAAFQDWDIVILHAFCSNSTYKLDYIEQQLIFALNPLIITHCYLGSLIFRNRLISTDTLFYYNMNSNSFIDYINNRKIWEDEFEHLLPLKYKIRTIFKNEKRKNLKNLPKEHLEDSLVNTTGELKFNKKRELFIIDNKFVKSINGYLEGLIELMDFKILNIKENKYGSISIISLDKNEIKNSNKMLFILCSSVRNSNCEWDVPGESFKEWGKGPPLASTIECKIRLNTYKRNFSFWSLGVDGNKKKLLKSIFCDSGYIEIEFEKKDSTIWYLLEAN</sequence>